<protein>
    <recommendedName>
        <fullName evidence="6">NADH-quinone oxidoreductase subunit D</fullName>
        <ecNumber evidence="6">7.1.1.-</ecNumber>
    </recommendedName>
    <alternativeName>
        <fullName evidence="6">NADH dehydrogenase I subunit D</fullName>
    </alternativeName>
    <alternativeName>
        <fullName evidence="6">NDH-1 subunit D</fullName>
    </alternativeName>
</protein>
<sequence>MHNHPVYTDNDPQSELSTLNLGPTHPATHGVFQNVLQLDGERIVSGVSTIGYIHRAFEKIAEHRPFYQITPLTDRLNYCSSPINNMGWHMTVEKLLNIQMPKRVDYLRIIVMELARIADHIVCNGVLGVDTGAFTGFLYMMEYREAIYEIYEEICGSRLTTNVGRIGGFERNFNEIFFRKVNKFLAEFPAVLQEFENLFNRNRIFMDRTRGVAAVSAETALGYSWSGVLLRATGVDYDVRAMNPYSSYDDLSFEVPVGTSGDVYDRFLVRNEEMKQSMSMIQQCLDKLKGEDPTIFHADVPEFYLPPKEEVYNNMEALIYHFKIVMGEVETPVGEVYHSVEGANGELGFWLVNDGGRTPYRLHFRRPSFINYQMYAPMSRGMLLSDAIINMSSLNIIAGELDA</sequence>
<proteinExistence type="inferred from homology"/>
<name>A0A2T5JBV8_9SPHI</name>
<organism evidence="10 11">
    <name type="scientific">Mucilaginibacter yixingensis</name>
    <dbReference type="NCBI Taxonomy" id="1295612"/>
    <lineage>
        <taxon>Bacteria</taxon>
        <taxon>Pseudomonadati</taxon>
        <taxon>Bacteroidota</taxon>
        <taxon>Sphingobacteriia</taxon>
        <taxon>Sphingobacteriales</taxon>
        <taxon>Sphingobacteriaceae</taxon>
        <taxon>Mucilaginibacter</taxon>
    </lineage>
</organism>
<dbReference type="NCBIfam" id="NF004739">
    <property type="entry name" value="PRK06075.1"/>
    <property type="match status" value="1"/>
</dbReference>
<evidence type="ECO:0000256" key="3">
    <source>
        <dbReference type="ARBA" id="ARBA00022448"/>
    </source>
</evidence>
<dbReference type="EMBL" id="QAOQ01000002">
    <property type="protein sequence ID" value="PTQ99254.1"/>
    <property type="molecule type" value="Genomic_DNA"/>
</dbReference>
<evidence type="ECO:0000256" key="6">
    <source>
        <dbReference type="HAMAP-Rule" id="MF_01358"/>
    </source>
</evidence>
<dbReference type="Pfam" id="PF00346">
    <property type="entry name" value="Complex1_49kDa"/>
    <property type="match status" value="1"/>
</dbReference>
<keyword evidence="3 6" id="KW-0813">Transport</keyword>
<evidence type="ECO:0000313" key="10">
    <source>
        <dbReference type="EMBL" id="PTQ99254.1"/>
    </source>
</evidence>
<dbReference type="EC" id="7.1.1.-" evidence="6"/>
<feature type="domain" description="NADH-quinone oxidoreductase subunit D" evidence="9">
    <location>
        <begin position="130"/>
        <end position="402"/>
    </location>
</feature>
<dbReference type="GO" id="GO:0005886">
    <property type="term" value="C:plasma membrane"/>
    <property type="evidence" value="ECO:0007669"/>
    <property type="project" value="UniProtKB-SubCell"/>
</dbReference>
<dbReference type="AlphaFoldDB" id="A0A2T5JBV8"/>
<dbReference type="InterPro" id="IPR022885">
    <property type="entry name" value="NDH1_su_D/H"/>
</dbReference>
<dbReference type="InterPro" id="IPR014029">
    <property type="entry name" value="NADH_UbQ_OxRdtase_49kDa_CS"/>
</dbReference>
<evidence type="ECO:0000256" key="8">
    <source>
        <dbReference type="SAM" id="MobiDB-lite"/>
    </source>
</evidence>
<dbReference type="RefSeq" id="WP_107827195.1">
    <property type="nucleotide sequence ID" value="NZ_CP160205.1"/>
</dbReference>
<dbReference type="PANTHER" id="PTHR11993:SF10">
    <property type="entry name" value="NADH DEHYDROGENASE [UBIQUINONE] IRON-SULFUR PROTEIN 2, MITOCHONDRIAL"/>
    <property type="match status" value="1"/>
</dbReference>
<dbReference type="GO" id="GO:0050136">
    <property type="term" value="F:NADH dehydrogenase (quinone) (non-electrogenic) activity"/>
    <property type="evidence" value="ECO:0007669"/>
    <property type="project" value="UniProtKB-UniRule"/>
</dbReference>
<dbReference type="GO" id="GO:0051287">
    <property type="term" value="F:NAD binding"/>
    <property type="evidence" value="ECO:0007669"/>
    <property type="project" value="InterPro"/>
</dbReference>
<comment type="function">
    <text evidence="6">NDH-1 shuttles electrons from NADH, via FMN and iron-sulfur (Fe-S) centers, to quinones in the respiratory chain. The immediate electron acceptor for the enzyme in this species is believed to be a menaquinone. Couples the redox reaction to proton translocation (for every two electrons transferred, four hydrogen ions are translocated across the cytoplasmic membrane), and thus conserves the redox energy in a proton gradient.</text>
</comment>
<evidence type="ECO:0000256" key="4">
    <source>
        <dbReference type="ARBA" id="ARBA00022967"/>
    </source>
</evidence>
<dbReference type="OrthoDB" id="9801496at2"/>
<gene>
    <name evidence="6" type="primary">nuoD</name>
    <name evidence="10" type="ORF">C8P68_10270</name>
</gene>
<dbReference type="Proteomes" id="UP000244168">
    <property type="component" value="Unassembled WGS sequence"/>
</dbReference>
<dbReference type="GO" id="GO:0048038">
    <property type="term" value="F:quinone binding"/>
    <property type="evidence" value="ECO:0007669"/>
    <property type="project" value="UniProtKB-KW"/>
</dbReference>
<evidence type="ECO:0000256" key="7">
    <source>
        <dbReference type="RuleBase" id="RU003685"/>
    </source>
</evidence>
<evidence type="ECO:0000259" key="9">
    <source>
        <dbReference type="Pfam" id="PF00346"/>
    </source>
</evidence>
<comment type="subcellular location">
    <subcellularLocation>
        <location evidence="6">Cell membrane</location>
        <topology evidence="6">Peripheral membrane protein</topology>
        <orientation evidence="6">Cytoplasmic side</orientation>
    </subcellularLocation>
</comment>
<accession>A0A2T5JBV8</accession>
<keyword evidence="6" id="KW-0472">Membrane</keyword>
<comment type="function">
    <text evidence="1">NDH-1 shuttles electrons from NADH, via FMN and iron-sulfur (Fe-S) centers, to quinones in the respiratory chain. The immediate electron acceptor for the enzyme in this species is believed to be ubiquinone. Couples the redox reaction to proton translocation (for every two electrons transferred, four hydrogen ions are translocated across the cytoplasmic membrane), and thus conserves the redox energy in a proton gradient.</text>
</comment>
<comment type="subunit">
    <text evidence="6">NDH-1 is composed of 14 different subunits. Subunits NuoB, C, D, E, F, and G constitute the peripheral sector of the complex.</text>
</comment>
<dbReference type="InterPro" id="IPR029014">
    <property type="entry name" value="NiFe-Hase_large"/>
</dbReference>
<keyword evidence="5 6" id="KW-0520">NAD</keyword>
<dbReference type="Gene3D" id="1.10.645.10">
    <property type="entry name" value="Cytochrome-c3 Hydrogenase, chain B"/>
    <property type="match status" value="1"/>
</dbReference>
<keyword evidence="4 6" id="KW-1278">Translocase</keyword>
<feature type="region of interest" description="Disordered" evidence="8">
    <location>
        <begin position="1"/>
        <end position="20"/>
    </location>
</feature>
<dbReference type="InterPro" id="IPR001135">
    <property type="entry name" value="NADH_Q_OxRdtase_suD"/>
</dbReference>
<evidence type="ECO:0000256" key="5">
    <source>
        <dbReference type="ARBA" id="ARBA00023027"/>
    </source>
</evidence>
<keyword evidence="6" id="KW-0874">Quinone</keyword>
<comment type="caution">
    <text evidence="10">The sequence shown here is derived from an EMBL/GenBank/DDBJ whole genome shotgun (WGS) entry which is preliminary data.</text>
</comment>
<evidence type="ECO:0000256" key="2">
    <source>
        <dbReference type="ARBA" id="ARBA00005769"/>
    </source>
</evidence>
<dbReference type="PANTHER" id="PTHR11993">
    <property type="entry name" value="NADH-UBIQUINONE OXIDOREDUCTASE 49 KDA SUBUNIT"/>
    <property type="match status" value="1"/>
</dbReference>
<evidence type="ECO:0000256" key="1">
    <source>
        <dbReference type="ARBA" id="ARBA00002378"/>
    </source>
</evidence>
<evidence type="ECO:0000313" key="11">
    <source>
        <dbReference type="Proteomes" id="UP000244168"/>
    </source>
</evidence>
<dbReference type="HAMAP" id="MF_01358">
    <property type="entry name" value="NDH1_NuoD"/>
    <property type="match status" value="1"/>
</dbReference>
<keyword evidence="11" id="KW-1185">Reference proteome</keyword>
<comment type="similarity">
    <text evidence="2 6 7">Belongs to the complex I 49 kDa subunit family.</text>
</comment>
<dbReference type="SUPFAM" id="SSF56762">
    <property type="entry name" value="HydB/Nqo4-like"/>
    <property type="match status" value="1"/>
</dbReference>
<feature type="compositionally biased region" description="Polar residues" evidence="8">
    <location>
        <begin position="10"/>
        <end position="20"/>
    </location>
</feature>
<reference evidence="10 11" key="1">
    <citation type="submission" date="2018-04" db="EMBL/GenBank/DDBJ databases">
        <title>Genomic Encyclopedia of Archaeal and Bacterial Type Strains, Phase II (KMG-II): from individual species to whole genera.</title>
        <authorList>
            <person name="Goeker M."/>
        </authorList>
    </citation>
    <scope>NUCLEOTIDE SEQUENCE [LARGE SCALE GENOMIC DNA]</scope>
    <source>
        <strain evidence="10 11">DSM 26809</strain>
    </source>
</reference>
<keyword evidence="6" id="KW-1003">Cell membrane</keyword>
<comment type="catalytic activity">
    <reaction evidence="6">
        <text>a quinone + NADH + 5 H(+)(in) = a quinol + NAD(+) + 4 H(+)(out)</text>
        <dbReference type="Rhea" id="RHEA:57888"/>
        <dbReference type="ChEBI" id="CHEBI:15378"/>
        <dbReference type="ChEBI" id="CHEBI:24646"/>
        <dbReference type="ChEBI" id="CHEBI:57540"/>
        <dbReference type="ChEBI" id="CHEBI:57945"/>
        <dbReference type="ChEBI" id="CHEBI:132124"/>
    </reaction>
</comment>
<dbReference type="PROSITE" id="PS00535">
    <property type="entry name" value="COMPLEX1_49K"/>
    <property type="match status" value="1"/>
</dbReference>